<dbReference type="GO" id="GO:0005634">
    <property type="term" value="C:nucleus"/>
    <property type="evidence" value="ECO:0007669"/>
    <property type="project" value="UniProtKB-ARBA"/>
</dbReference>
<feature type="domain" description="C2H2-type" evidence="7">
    <location>
        <begin position="284"/>
        <end position="311"/>
    </location>
</feature>
<keyword evidence="5" id="KW-0175">Coiled coil</keyword>
<feature type="domain" description="C2H2-type" evidence="7">
    <location>
        <begin position="568"/>
        <end position="596"/>
    </location>
</feature>
<evidence type="ECO:0000256" key="3">
    <source>
        <dbReference type="ARBA" id="ARBA00022833"/>
    </source>
</evidence>
<sequence>QVDHQLHVQDTKDESTTVRENSLVCLVCSKKVTSTETLPDIGNWDQLQLLCKTLNFPTIMPLLTELSLPVPSSLFCQDCSRVILHSAAILTQIKKLEEDLEKCRHQLKKCITSSQNCNFLSLAESSNTDLAAVPLIRKLFVQCWSNCSVHIVPVPCTVPELQSPESTYETPEPTDRTPRPRGRPRSIKTASGQEDNTAKVDIVWLSDEDHPSKNDDIWDGFDAFDATEFLAISEDDHEADESNSSFEEFSVKKRERKGKSKRGRKRKLVGDVPVQKKEKVDRPFVCSECGKGYRSQEYYDAHVMSHTGNLNFSCDYCGKKFAMKQHLHVHNRQVHNVTTSSKGTPGDSCPYCGLTFLSAEDARDHVSDIEKEGDSVEIRDGELTEKKHLTPDQIKSEDGCSTNGPDSLLCPKDQPDSTKLIADVWTDKKKRVHMRECSENPRVKYKNETLECKIPCSQCEKVFTTIVALQFHVASIHKKTFKFYCEICARGFQVLSHLQRHIDGVHKMEKKYECDTCHMKFKRSHQLYYHRRKHTGELPFICEFCGKGFHVAEKLRRHAAIHNEVNRYQCHICGKMFKSHHYRHNHISTTHFGSRKGRQHKKKPDTDNFPATLPATTEIPSNPVLYQPLCNPDHRSTLEVEGDTCV</sequence>
<feature type="compositionally biased region" description="Basic residues" evidence="6">
    <location>
        <begin position="593"/>
        <end position="603"/>
    </location>
</feature>
<gene>
    <name evidence="8" type="ORF">AFUS01_LOCUS2663</name>
</gene>
<dbReference type="InterPro" id="IPR013087">
    <property type="entry name" value="Znf_C2H2_type"/>
</dbReference>
<comment type="caution">
    <text evidence="8">The sequence shown here is derived from an EMBL/GenBank/DDBJ whole genome shotgun (WGS) entry which is preliminary data.</text>
</comment>
<keyword evidence="3" id="KW-0862">Zinc</keyword>
<feature type="domain" description="C2H2-type" evidence="7">
    <location>
        <begin position="512"/>
        <end position="539"/>
    </location>
</feature>
<dbReference type="AlphaFoldDB" id="A0A8J2NKG8"/>
<name>A0A8J2NKG8_9HEXA</name>
<keyword evidence="9" id="KW-1185">Reference proteome</keyword>
<evidence type="ECO:0000256" key="2">
    <source>
        <dbReference type="ARBA" id="ARBA00022771"/>
    </source>
</evidence>
<reference evidence="8" key="1">
    <citation type="submission" date="2021-06" db="EMBL/GenBank/DDBJ databases">
        <authorList>
            <person name="Hodson N. C."/>
            <person name="Mongue J. A."/>
            <person name="Jaron S. K."/>
        </authorList>
    </citation>
    <scope>NUCLEOTIDE SEQUENCE</scope>
</reference>
<dbReference type="PANTHER" id="PTHR46105:SF6">
    <property type="entry name" value="ZINC FINGER AND BTB DOMAIN-CONTAINING PROTEIN 7A"/>
    <property type="match status" value="1"/>
</dbReference>
<evidence type="ECO:0000256" key="4">
    <source>
        <dbReference type="PROSITE-ProRule" id="PRU00042"/>
    </source>
</evidence>
<feature type="compositionally biased region" description="Basic residues" evidence="6">
    <location>
        <begin position="253"/>
        <end position="267"/>
    </location>
</feature>
<dbReference type="Proteomes" id="UP000708208">
    <property type="component" value="Unassembled WGS sequence"/>
</dbReference>
<feature type="region of interest" description="Disordered" evidence="6">
    <location>
        <begin position="234"/>
        <end position="268"/>
    </location>
</feature>
<dbReference type="GO" id="GO:0008270">
    <property type="term" value="F:zinc ion binding"/>
    <property type="evidence" value="ECO:0007669"/>
    <property type="project" value="UniProtKB-KW"/>
</dbReference>
<dbReference type="SMART" id="SM00355">
    <property type="entry name" value="ZnF_C2H2"/>
    <property type="match status" value="7"/>
</dbReference>
<dbReference type="InterPro" id="IPR050457">
    <property type="entry name" value="ZnFinger_BTB_dom_contain"/>
</dbReference>
<evidence type="ECO:0000313" key="9">
    <source>
        <dbReference type="Proteomes" id="UP000708208"/>
    </source>
</evidence>
<keyword evidence="2 4" id="KW-0863">Zinc-finger</keyword>
<feature type="non-terminal residue" evidence="8">
    <location>
        <position position="1"/>
    </location>
</feature>
<feature type="coiled-coil region" evidence="5">
    <location>
        <begin position="86"/>
        <end position="113"/>
    </location>
</feature>
<keyword evidence="1" id="KW-0479">Metal-binding</keyword>
<dbReference type="GO" id="GO:0000978">
    <property type="term" value="F:RNA polymerase II cis-regulatory region sequence-specific DNA binding"/>
    <property type="evidence" value="ECO:0007669"/>
    <property type="project" value="TreeGrafter"/>
</dbReference>
<dbReference type="PROSITE" id="PS00028">
    <property type="entry name" value="ZINC_FINGER_C2H2_1"/>
    <property type="match status" value="7"/>
</dbReference>
<dbReference type="Pfam" id="PF00096">
    <property type="entry name" value="zf-C2H2"/>
    <property type="match status" value="1"/>
</dbReference>
<feature type="domain" description="C2H2-type" evidence="7">
    <location>
        <begin position="454"/>
        <end position="477"/>
    </location>
</feature>
<feature type="domain" description="C2H2-type" evidence="7">
    <location>
        <begin position="483"/>
        <end position="511"/>
    </location>
</feature>
<dbReference type="EMBL" id="CAJVCH010015427">
    <property type="protein sequence ID" value="CAG7679191.1"/>
    <property type="molecule type" value="Genomic_DNA"/>
</dbReference>
<accession>A0A8J2NKG8</accession>
<dbReference type="GO" id="GO:0000981">
    <property type="term" value="F:DNA-binding transcription factor activity, RNA polymerase II-specific"/>
    <property type="evidence" value="ECO:0007669"/>
    <property type="project" value="TreeGrafter"/>
</dbReference>
<evidence type="ECO:0000259" key="7">
    <source>
        <dbReference type="PROSITE" id="PS50157"/>
    </source>
</evidence>
<evidence type="ECO:0000256" key="6">
    <source>
        <dbReference type="SAM" id="MobiDB-lite"/>
    </source>
</evidence>
<feature type="domain" description="C2H2-type" evidence="7">
    <location>
        <begin position="312"/>
        <end position="340"/>
    </location>
</feature>
<dbReference type="OrthoDB" id="6743663at2759"/>
<proteinExistence type="predicted"/>
<feature type="region of interest" description="Disordered" evidence="6">
    <location>
        <begin position="162"/>
        <end position="199"/>
    </location>
</feature>
<evidence type="ECO:0000256" key="1">
    <source>
        <dbReference type="ARBA" id="ARBA00022723"/>
    </source>
</evidence>
<organism evidence="8 9">
    <name type="scientific">Allacma fusca</name>
    <dbReference type="NCBI Taxonomy" id="39272"/>
    <lineage>
        <taxon>Eukaryota</taxon>
        <taxon>Metazoa</taxon>
        <taxon>Ecdysozoa</taxon>
        <taxon>Arthropoda</taxon>
        <taxon>Hexapoda</taxon>
        <taxon>Collembola</taxon>
        <taxon>Symphypleona</taxon>
        <taxon>Sminthuridae</taxon>
        <taxon>Allacma</taxon>
    </lineage>
</organism>
<feature type="domain" description="C2H2-type" evidence="7">
    <location>
        <begin position="540"/>
        <end position="567"/>
    </location>
</feature>
<dbReference type="FunFam" id="3.30.160.60:FF:000446">
    <property type="entry name" value="Zinc finger protein"/>
    <property type="match status" value="1"/>
</dbReference>
<protein>
    <recommendedName>
        <fullName evidence="7">C2H2-type domain-containing protein</fullName>
    </recommendedName>
</protein>
<evidence type="ECO:0000256" key="5">
    <source>
        <dbReference type="SAM" id="Coils"/>
    </source>
</evidence>
<evidence type="ECO:0000313" key="8">
    <source>
        <dbReference type="EMBL" id="CAG7679191.1"/>
    </source>
</evidence>
<dbReference type="PANTHER" id="PTHR46105">
    <property type="entry name" value="AGAP004733-PA"/>
    <property type="match status" value="1"/>
</dbReference>
<dbReference type="PROSITE" id="PS50157">
    <property type="entry name" value="ZINC_FINGER_C2H2_2"/>
    <property type="match status" value="7"/>
</dbReference>
<feature type="region of interest" description="Disordered" evidence="6">
    <location>
        <begin position="589"/>
        <end position="614"/>
    </location>
</feature>